<dbReference type="PROSITE" id="PS50885">
    <property type="entry name" value="HAMP"/>
    <property type="match status" value="1"/>
</dbReference>
<proteinExistence type="predicted"/>
<evidence type="ECO:0000256" key="4">
    <source>
        <dbReference type="ARBA" id="ARBA00022679"/>
    </source>
</evidence>
<dbReference type="PANTHER" id="PTHR45436:SF5">
    <property type="entry name" value="SENSOR HISTIDINE KINASE TRCS"/>
    <property type="match status" value="1"/>
</dbReference>
<dbReference type="GO" id="GO:0000155">
    <property type="term" value="F:phosphorelay sensor kinase activity"/>
    <property type="evidence" value="ECO:0007669"/>
    <property type="project" value="InterPro"/>
</dbReference>
<keyword evidence="5 9" id="KW-0812">Transmembrane</keyword>
<dbReference type="PROSITE" id="PS50109">
    <property type="entry name" value="HIS_KIN"/>
    <property type="match status" value="1"/>
</dbReference>
<evidence type="ECO:0000259" key="10">
    <source>
        <dbReference type="PROSITE" id="PS50109"/>
    </source>
</evidence>
<evidence type="ECO:0000256" key="1">
    <source>
        <dbReference type="ARBA" id="ARBA00000085"/>
    </source>
</evidence>
<reference evidence="12" key="1">
    <citation type="journal article" date="2014" name="Front. Microbiol.">
        <title>High frequency of phylogenetically diverse reductive dehalogenase-homologous genes in deep subseafloor sedimentary metagenomes.</title>
        <authorList>
            <person name="Kawai M."/>
            <person name="Futagami T."/>
            <person name="Toyoda A."/>
            <person name="Takaki Y."/>
            <person name="Nishi S."/>
            <person name="Hori S."/>
            <person name="Arai W."/>
            <person name="Tsubouchi T."/>
            <person name="Morono Y."/>
            <person name="Uchiyama I."/>
            <person name="Ito T."/>
            <person name="Fujiyama A."/>
            <person name="Inagaki F."/>
            <person name="Takami H."/>
        </authorList>
    </citation>
    <scope>NUCLEOTIDE SEQUENCE</scope>
    <source>
        <strain evidence="12">Expedition CK06-06</strain>
    </source>
</reference>
<dbReference type="InterPro" id="IPR003660">
    <property type="entry name" value="HAMP_dom"/>
</dbReference>
<dbReference type="AlphaFoldDB" id="X0SD51"/>
<evidence type="ECO:0000256" key="6">
    <source>
        <dbReference type="ARBA" id="ARBA00022777"/>
    </source>
</evidence>
<dbReference type="InterPro" id="IPR036097">
    <property type="entry name" value="HisK_dim/P_sf"/>
</dbReference>
<dbReference type="GO" id="GO:0005886">
    <property type="term" value="C:plasma membrane"/>
    <property type="evidence" value="ECO:0007669"/>
    <property type="project" value="TreeGrafter"/>
</dbReference>
<evidence type="ECO:0000313" key="12">
    <source>
        <dbReference type="EMBL" id="GAF73061.1"/>
    </source>
</evidence>
<dbReference type="InterPro" id="IPR003594">
    <property type="entry name" value="HATPase_dom"/>
</dbReference>
<keyword evidence="4" id="KW-0808">Transferase</keyword>
<dbReference type="Gene3D" id="1.10.287.130">
    <property type="match status" value="1"/>
</dbReference>
<dbReference type="EMBL" id="BARS01002804">
    <property type="protein sequence ID" value="GAF73061.1"/>
    <property type="molecule type" value="Genomic_DNA"/>
</dbReference>
<dbReference type="SUPFAM" id="SSF47384">
    <property type="entry name" value="Homodimeric domain of signal transducing histidine kinase"/>
    <property type="match status" value="1"/>
</dbReference>
<keyword evidence="6" id="KW-0418">Kinase</keyword>
<dbReference type="PANTHER" id="PTHR45436">
    <property type="entry name" value="SENSOR HISTIDINE KINASE YKOH"/>
    <property type="match status" value="1"/>
</dbReference>
<keyword evidence="9" id="KW-0472">Membrane</keyword>
<evidence type="ECO:0000256" key="9">
    <source>
        <dbReference type="SAM" id="Phobius"/>
    </source>
</evidence>
<feature type="domain" description="Histidine kinase" evidence="10">
    <location>
        <begin position="94"/>
        <end position="300"/>
    </location>
</feature>
<accession>X0SD51</accession>
<feature type="non-terminal residue" evidence="12">
    <location>
        <position position="1"/>
    </location>
</feature>
<comment type="caution">
    <text evidence="12">The sequence shown here is derived from an EMBL/GenBank/DDBJ whole genome shotgun (WGS) entry which is preliminary data.</text>
</comment>
<sequence>LDWLEHLVSNFRNRLTTALALAGIGLVAVTLFQVRFGLLPLRRIERGLANIRSGEANTLQGELPAEIEPLQFELNELIRSNQEIVDRARRHVGNLAHALKTPLAVITNEAREEKGGFGAKVAKQAQIMSDNVSHYLDRARMAARVNVIGRVTPVAPVIGPLVRTLQRIHHEKNVEISSECPPDACFRGERQDLEEMLGNLLDNACKWARRNVDLSVGVPSDSGPVHRRRLTIRVSDDGPGVSEEQRATIAKRGMRLDETKAGSGLGLSIVTDLAQSYGGTCELGRGPKGGLSVCLQLPAA</sequence>
<evidence type="ECO:0000256" key="3">
    <source>
        <dbReference type="ARBA" id="ARBA00022553"/>
    </source>
</evidence>
<gene>
    <name evidence="12" type="ORF">S01H1_05378</name>
</gene>
<evidence type="ECO:0000256" key="5">
    <source>
        <dbReference type="ARBA" id="ARBA00022692"/>
    </source>
</evidence>
<evidence type="ECO:0000259" key="11">
    <source>
        <dbReference type="PROSITE" id="PS50885"/>
    </source>
</evidence>
<dbReference type="Gene3D" id="3.30.565.10">
    <property type="entry name" value="Histidine kinase-like ATPase, C-terminal domain"/>
    <property type="match status" value="1"/>
</dbReference>
<feature type="transmembrane region" description="Helical" evidence="9">
    <location>
        <begin position="15"/>
        <end position="38"/>
    </location>
</feature>
<protein>
    <recommendedName>
        <fullName evidence="2">histidine kinase</fullName>
        <ecNumber evidence="2">2.7.13.3</ecNumber>
    </recommendedName>
</protein>
<comment type="catalytic activity">
    <reaction evidence="1">
        <text>ATP + protein L-histidine = ADP + protein N-phospho-L-histidine.</text>
        <dbReference type="EC" id="2.7.13.3"/>
    </reaction>
</comment>
<dbReference type="InterPro" id="IPR005467">
    <property type="entry name" value="His_kinase_dom"/>
</dbReference>
<dbReference type="Pfam" id="PF02518">
    <property type="entry name" value="HATPase_c"/>
    <property type="match status" value="1"/>
</dbReference>
<dbReference type="InterPro" id="IPR050428">
    <property type="entry name" value="TCS_sensor_his_kinase"/>
</dbReference>
<evidence type="ECO:0000256" key="2">
    <source>
        <dbReference type="ARBA" id="ARBA00012438"/>
    </source>
</evidence>
<dbReference type="SMART" id="SM00387">
    <property type="entry name" value="HATPase_c"/>
    <property type="match status" value="1"/>
</dbReference>
<organism evidence="12">
    <name type="scientific">marine sediment metagenome</name>
    <dbReference type="NCBI Taxonomy" id="412755"/>
    <lineage>
        <taxon>unclassified sequences</taxon>
        <taxon>metagenomes</taxon>
        <taxon>ecological metagenomes</taxon>
    </lineage>
</organism>
<keyword evidence="3" id="KW-0597">Phosphoprotein</keyword>
<name>X0SD51_9ZZZZ</name>
<dbReference type="SUPFAM" id="SSF55874">
    <property type="entry name" value="ATPase domain of HSP90 chaperone/DNA topoisomerase II/histidine kinase"/>
    <property type="match status" value="1"/>
</dbReference>
<keyword evidence="7 9" id="KW-1133">Transmembrane helix</keyword>
<dbReference type="InterPro" id="IPR036890">
    <property type="entry name" value="HATPase_C_sf"/>
</dbReference>
<keyword evidence="8" id="KW-0902">Two-component regulatory system</keyword>
<feature type="domain" description="HAMP" evidence="11">
    <location>
        <begin position="35"/>
        <end position="86"/>
    </location>
</feature>
<evidence type="ECO:0000256" key="7">
    <source>
        <dbReference type="ARBA" id="ARBA00022989"/>
    </source>
</evidence>
<dbReference type="EC" id="2.7.13.3" evidence="2"/>
<evidence type="ECO:0000256" key="8">
    <source>
        <dbReference type="ARBA" id="ARBA00023012"/>
    </source>
</evidence>